<dbReference type="OrthoDB" id="9763792at2"/>
<dbReference type="PROSITE" id="PS50110">
    <property type="entry name" value="RESPONSE_REGULATORY"/>
    <property type="match status" value="1"/>
</dbReference>
<dbReference type="AlphaFoldDB" id="A0A1H0SC55"/>
<dbReference type="SUPFAM" id="SSF52540">
    <property type="entry name" value="P-loop containing nucleoside triphosphate hydrolases"/>
    <property type="match status" value="1"/>
</dbReference>
<dbReference type="SMART" id="SM00448">
    <property type="entry name" value="REC"/>
    <property type="match status" value="1"/>
</dbReference>
<dbReference type="RefSeq" id="WP_092223546.1">
    <property type="nucleotide sequence ID" value="NZ_FNJI01000018.1"/>
</dbReference>
<dbReference type="CDD" id="cd00009">
    <property type="entry name" value="AAA"/>
    <property type="match status" value="1"/>
</dbReference>
<evidence type="ECO:0000313" key="8">
    <source>
        <dbReference type="EMBL" id="SDP39391.1"/>
    </source>
</evidence>
<dbReference type="InterPro" id="IPR058031">
    <property type="entry name" value="AAA_lid_NorR"/>
</dbReference>
<dbReference type="GO" id="GO:0000160">
    <property type="term" value="P:phosphorelay signal transduction system"/>
    <property type="evidence" value="ECO:0007669"/>
    <property type="project" value="InterPro"/>
</dbReference>
<dbReference type="PROSITE" id="PS00688">
    <property type="entry name" value="SIGMA54_INTERACT_3"/>
    <property type="match status" value="1"/>
</dbReference>
<dbReference type="Gene3D" id="3.40.50.2300">
    <property type="match status" value="1"/>
</dbReference>
<dbReference type="CDD" id="cd00156">
    <property type="entry name" value="REC"/>
    <property type="match status" value="1"/>
</dbReference>
<dbReference type="SMART" id="SM00382">
    <property type="entry name" value="AAA"/>
    <property type="match status" value="1"/>
</dbReference>
<dbReference type="EMBL" id="FNJI01000018">
    <property type="protein sequence ID" value="SDP39391.1"/>
    <property type="molecule type" value="Genomic_DNA"/>
</dbReference>
<dbReference type="Gene3D" id="1.10.8.60">
    <property type="match status" value="1"/>
</dbReference>
<dbReference type="GO" id="GO:0006355">
    <property type="term" value="P:regulation of DNA-templated transcription"/>
    <property type="evidence" value="ECO:0007669"/>
    <property type="project" value="InterPro"/>
</dbReference>
<dbReference type="PROSITE" id="PS50045">
    <property type="entry name" value="SIGMA54_INTERACT_4"/>
    <property type="match status" value="1"/>
</dbReference>
<dbReference type="InterPro" id="IPR025662">
    <property type="entry name" value="Sigma_54_int_dom_ATP-bd_1"/>
</dbReference>
<dbReference type="InterPro" id="IPR025944">
    <property type="entry name" value="Sigma_54_int_dom_CS"/>
</dbReference>
<evidence type="ECO:0000256" key="4">
    <source>
        <dbReference type="ARBA" id="ARBA00023163"/>
    </source>
</evidence>
<evidence type="ECO:0000259" key="7">
    <source>
        <dbReference type="PROSITE" id="PS50110"/>
    </source>
</evidence>
<dbReference type="PANTHER" id="PTHR32071">
    <property type="entry name" value="TRANSCRIPTIONAL REGULATORY PROTEIN"/>
    <property type="match status" value="1"/>
</dbReference>
<keyword evidence="9" id="KW-1185">Reference proteome</keyword>
<dbReference type="InterPro" id="IPR011006">
    <property type="entry name" value="CheY-like_superfamily"/>
</dbReference>
<dbReference type="Pfam" id="PF25601">
    <property type="entry name" value="AAA_lid_14"/>
    <property type="match status" value="1"/>
</dbReference>
<dbReference type="InterPro" id="IPR001789">
    <property type="entry name" value="Sig_transdc_resp-reg_receiver"/>
</dbReference>
<evidence type="ECO:0000256" key="3">
    <source>
        <dbReference type="ARBA" id="ARBA00023015"/>
    </source>
</evidence>
<name>A0A1H0SC55_9BACT</name>
<dbReference type="STRING" id="91360.SAMN05660330_02623"/>
<dbReference type="PROSITE" id="PS00675">
    <property type="entry name" value="SIGMA54_INTERACT_1"/>
    <property type="match status" value="1"/>
</dbReference>
<dbReference type="GO" id="GO:0005524">
    <property type="term" value="F:ATP binding"/>
    <property type="evidence" value="ECO:0007669"/>
    <property type="project" value="UniProtKB-KW"/>
</dbReference>
<gene>
    <name evidence="8" type="ORF">SAMN05660330_02623</name>
</gene>
<keyword evidence="5" id="KW-0597">Phosphoprotein</keyword>
<dbReference type="InterPro" id="IPR002078">
    <property type="entry name" value="Sigma_54_int"/>
</dbReference>
<evidence type="ECO:0000256" key="5">
    <source>
        <dbReference type="PROSITE-ProRule" id="PRU00169"/>
    </source>
</evidence>
<dbReference type="Gene3D" id="1.10.10.60">
    <property type="entry name" value="Homeodomain-like"/>
    <property type="match status" value="1"/>
</dbReference>
<dbReference type="InterPro" id="IPR027417">
    <property type="entry name" value="P-loop_NTPase"/>
</dbReference>
<keyword evidence="1" id="KW-0547">Nucleotide-binding</keyword>
<dbReference type="InterPro" id="IPR009057">
    <property type="entry name" value="Homeodomain-like_sf"/>
</dbReference>
<dbReference type="Gene3D" id="3.40.50.300">
    <property type="entry name" value="P-loop containing nucleotide triphosphate hydrolases"/>
    <property type="match status" value="1"/>
</dbReference>
<dbReference type="InterPro" id="IPR003593">
    <property type="entry name" value="AAA+_ATPase"/>
</dbReference>
<dbReference type="Pfam" id="PF00072">
    <property type="entry name" value="Response_reg"/>
    <property type="match status" value="1"/>
</dbReference>
<protein>
    <submittedName>
        <fullName evidence="8">Two-component system, NtrC family, response regulator</fullName>
    </submittedName>
</protein>
<dbReference type="SUPFAM" id="SSF52172">
    <property type="entry name" value="CheY-like"/>
    <property type="match status" value="1"/>
</dbReference>
<evidence type="ECO:0000256" key="1">
    <source>
        <dbReference type="ARBA" id="ARBA00022741"/>
    </source>
</evidence>
<evidence type="ECO:0000259" key="6">
    <source>
        <dbReference type="PROSITE" id="PS50045"/>
    </source>
</evidence>
<proteinExistence type="predicted"/>
<dbReference type="Pfam" id="PF00158">
    <property type="entry name" value="Sigma54_activat"/>
    <property type="match status" value="1"/>
</dbReference>
<keyword evidence="4" id="KW-0804">Transcription</keyword>
<dbReference type="Proteomes" id="UP000199073">
    <property type="component" value="Unassembled WGS sequence"/>
</dbReference>
<dbReference type="FunFam" id="3.40.50.300:FF:000006">
    <property type="entry name" value="DNA-binding transcriptional regulator NtrC"/>
    <property type="match status" value="1"/>
</dbReference>
<evidence type="ECO:0000256" key="2">
    <source>
        <dbReference type="ARBA" id="ARBA00022840"/>
    </source>
</evidence>
<accession>A0A1H0SC55</accession>
<feature type="domain" description="Sigma-54 factor interaction" evidence="6">
    <location>
        <begin position="138"/>
        <end position="367"/>
    </location>
</feature>
<evidence type="ECO:0000313" key="9">
    <source>
        <dbReference type="Proteomes" id="UP000199073"/>
    </source>
</evidence>
<keyword evidence="2" id="KW-0067">ATP-binding</keyword>
<keyword evidence="3" id="KW-0805">Transcription regulation</keyword>
<feature type="modified residue" description="4-aspartylphosphate" evidence="5">
    <location>
        <position position="52"/>
    </location>
</feature>
<dbReference type="PANTHER" id="PTHR32071:SF113">
    <property type="entry name" value="ALGINATE BIOSYNTHESIS TRANSCRIPTIONAL REGULATORY PROTEIN ALGB"/>
    <property type="match status" value="1"/>
</dbReference>
<dbReference type="SUPFAM" id="SSF46689">
    <property type="entry name" value="Homeodomain-like"/>
    <property type="match status" value="1"/>
</dbReference>
<feature type="domain" description="Response regulatory" evidence="7">
    <location>
        <begin position="3"/>
        <end position="117"/>
    </location>
</feature>
<organism evidence="8 9">
    <name type="scientific">Desulforhopalus singaporensis</name>
    <dbReference type="NCBI Taxonomy" id="91360"/>
    <lineage>
        <taxon>Bacteria</taxon>
        <taxon>Pseudomonadati</taxon>
        <taxon>Thermodesulfobacteriota</taxon>
        <taxon>Desulfobulbia</taxon>
        <taxon>Desulfobulbales</taxon>
        <taxon>Desulfocapsaceae</taxon>
        <taxon>Desulforhopalus</taxon>
    </lineage>
</organism>
<sequence length="475" mass="53423">MSNVLIVDDDESMCQMLVDLVESLEHNAVYALTLTDGIRKARHGNFDIVLLDVNMPDGSGLKIIDQVREVATAPEVIIITGAGDADGAELAIRNGAWDYLQKPISLKKILLPLKRALQYRDSLEQPLKVPILFKREEIVGDSPKMTTCLQDVVNAASTSASVLITGETGTGKELISRAIHENSARAKNNFVVVDCANLSESLSASQLFGYKKGTFTGAETSSNGLIMYADRGTLFLDEVAELSLDLQKIFLRVLQERRYRPLGSKKEFASDFRLISATNKNLDHLVSKGLFRDDLLFRLRTLSIHVPPLRQRIEDIKKIILFHGLSIFSRYGLEVKGFSPDFLEVLCSYPWPGNVRELINALEFAIHKGAYEPVLYPHHLPEHIRVHQVKSSVEQRAEVEGSGDQTQHQMNFPDFPKYKKFREAVLVKAEKEYFRDLMQLTRGDIKTACRLTGLGRTRLYALLKKYSVSRTGWDS</sequence>
<reference evidence="8 9" key="1">
    <citation type="submission" date="2016-10" db="EMBL/GenBank/DDBJ databases">
        <authorList>
            <person name="de Groot N.N."/>
        </authorList>
    </citation>
    <scope>NUCLEOTIDE SEQUENCE [LARGE SCALE GENOMIC DNA]</scope>
    <source>
        <strain evidence="8 9">DSM 12130</strain>
    </source>
</reference>